<dbReference type="RefSeq" id="XP_025391642.1">
    <property type="nucleotide sequence ID" value="XM_025526406.1"/>
</dbReference>
<gene>
    <name evidence="2" type="ORF">BO83DRAFT_172101</name>
</gene>
<dbReference type="AlphaFoldDB" id="A0A317W581"/>
<feature type="region of interest" description="Disordered" evidence="1">
    <location>
        <begin position="67"/>
        <end position="89"/>
    </location>
</feature>
<evidence type="ECO:0000256" key="1">
    <source>
        <dbReference type="SAM" id="MobiDB-lite"/>
    </source>
</evidence>
<dbReference type="Proteomes" id="UP000246171">
    <property type="component" value="Unassembled WGS sequence"/>
</dbReference>
<accession>A0A317W581</accession>
<protein>
    <submittedName>
        <fullName evidence="2">Uncharacterized protein</fullName>
    </submittedName>
</protein>
<evidence type="ECO:0000313" key="2">
    <source>
        <dbReference type="EMBL" id="PWY81219.1"/>
    </source>
</evidence>
<proteinExistence type="predicted"/>
<keyword evidence="3" id="KW-1185">Reference proteome</keyword>
<organism evidence="2 3">
    <name type="scientific">Aspergillus eucalypticola (strain CBS 122712 / IBT 29274)</name>
    <dbReference type="NCBI Taxonomy" id="1448314"/>
    <lineage>
        <taxon>Eukaryota</taxon>
        <taxon>Fungi</taxon>
        <taxon>Dikarya</taxon>
        <taxon>Ascomycota</taxon>
        <taxon>Pezizomycotina</taxon>
        <taxon>Eurotiomycetes</taxon>
        <taxon>Eurotiomycetidae</taxon>
        <taxon>Eurotiales</taxon>
        <taxon>Aspergillaceae</taxon>
        <taxon>Aspergillus</taxon>
        <taxon>Aspergillus subgen. Circumdati</taxon>
    </lineage>
</organism>
<dbReference type="EMBL" id="MSFU01000004">
    <property type="protein sequence ID" value="PWY81219.1"/>
    <property type="molecule type" value="Genomic_DNA"/>
</dbReference>
<dbReference type="VEuPathDB" id="FungiDB:BO83DRAFT_172101"/>
<sequence>MISLTPLTWWRDYASPGSTATFASEDFKKAQVKRDMIMEKVRRQKQKKRGEKRLGIFQGIISNEEIERDKEKCREGDERGARNHKDKSE</sequence>
<evidence type="ECO:0000313" key="3">
    <source>
        <dbReference type="Proteomes" id="UP000246171"/>
    </source>
</evidence>
<name>A0A317W581_ASPEC</name>
<reference evidence="2" key="1">
    <citation type="submission" date="2016-12" db="EMBL/GenBank/DDBJ databases">
        <title>The genomes of Aspergillus section Nigri reveals drivers in fungal speciation.</title>
        <authorList>
            <consortium name="DOE Joint Genome Institute"/>
            <person name="Vesth T.C."/>
            <person name="Nybo J."/>
            <person name="Theobald S."/>
            <person name="Brandl J."/>
            <person name="Frisvad J.C."/>
            <person name="Nielsen K.F."/>
            <person name="Lyhne E.K."/>
            <person name="Kogle M.E."/>
            <person name="Kuo A."/>
            <person name="Riley R."/>
            <person name="Clum A."/>
            <person name="Nolan M."/>
            <person name="Lipzen A."/>
            <person name="Salamov A."/>
            <person name="Henrissat B."/>
            <person name="Wiebenga A."/>
            <person name="De vries R.P."/>
            <person name="Grigoriev I.V."/>
            <person name="Mortensen U.H."/>
            <person name="Andersen M.R."/>
            <person name="Baker S.E."/>
        </authorList>
    </citation>
    <scope>NUCLEOTIDE SEQUENCE</scope>
    <source>
        <strain evidence="2">CBS 122712</strain>
    </source>
</reference>
<dbReference type="GeneID" id="37048368"/>
<comment type="caution">
    <text evidence="2">The sequence shown here is derived from an EMBL/GenBank/DDBJ whole genome shotgun (WGS) entry which is preliminary data.</text>
</comment>